<evidence type="ECO:0000313" key="8">
    <source>
        <dbReference type="Proteomes" id="UP000249130"/>
    </source>
</evidence>
<name>A0A327KWU4_9BRAD</name>
<dbReference type="Gene3D" id="1.10.357.10">
    <property type="entry name" value="Tetracycline Repressor, domain 2"/>
    <property type="match status" value="1"/>
</dbReference>
<dbReference type="PANTHER" id="PTHR30055:SF234">
    <property type="entry name" value="HTH-TYPE TRANSCRIPTIONAL REGULATOR BETI"/>
    <property type="match status" value="1"/>
</dbReference>
<sequence length="194" mass="20855">MTGEKKSAASSRKPRADSERNRRRLLDAATAAFAAVGPSVSLEEIARRAGVGIGTLYRHFPERDALLAEVYRDALRQLADAAPRLAAEHPPVEALRCWLRVFVDFLATKKVIAPALEGMAGGTSELYAGSLTAIRTALSLLVDRGVASGEIRIDIDPLDLLWAVAGVVMPEAGPNRRDTAYQVIDIILAGLKAR</sequence>
<dbReference type="Pfam" id="PF21597">
    <property type="entry name" value="TetR_C_43"/>
    <property type="match status" value="1"/>
</dbReference>
<feature type="region of interest" description="Disordered" evidence="5">
    <location>
        <begin position="1"/>
        <end position="21"/>
    </location>
</feature>
<dbReference type="PROSITE" id="PS50977">
    <property type="entry name" value="HTH_TETR_2"/>
    <property type="match status" value="1"/>
</dbReference>
<dbReference type="InterPro" id="IPR009057">
    <property type="entry name" value="Homeodomain-like_sf"/>
</dbReference>
<dbReference type="SUPFAM" id="SSF48498">
    <property type="entry name" value="Tetracyclin repressor-like, C-terminal domain"/>
    <property type="match status" value="1"/>
</dbReference>
<keyword evidence="3" id="KW-0804">Transcription</keyword>
<dbReference type="EMBL" id="NPEX01000138">
    <property type="protein sequence ID" value="RAI42627.1"/>
    <property type="molecule type" value="Genomic_DNA"/>
</dbReference>
<dbReference type="GO" id="GO:0003700">
    <property type="term" value="F:DNA-binding transcription factor activity"/>
    <property type="evidence" value="ECO:0007669"/>
    <property type="project" value="TreeGrafter"/>
</dbReference>
<evidence type="ECO:0000256" key="2">
    <source>
        <dbReference type="ARBA" id="ARBA00023125"/>
    </source>
</evidence>
<organism evidence="7 8">
    <name type="scientific">Rhodoplanes roseus</name>
    <dbReference type="NCBI Taxonomy" id="29409"/>
    <lineage>
        <taxon>Bacteria</taxon>
        <taxon>Pseudomonadati</taxon>
        <taxon>Pseudomonadota</taxon>
        <taxon>Alphaproteobacteria</taxon>
        <taxon>Hyphomicrobiales</taxon>
        <taxon>Nitrobacteraceae</taxon>
        <taxon>Rhodoplanes</taxon>
    </lineage>
</organism>
<dbReference type="OrthoDB" id="9795011at2"/>
<dbReference type="GO" id="GO:0000976">
    <property type="term" value="F:transcription cis-regulatory region binding"/>
    <property type="evidence" value="ECO:0007669"/>
    <property type="project" value="TreeGrafter"/>
</dbReference>
<keyword evidence="1" id="KW-0805">Transcription regulation</keyword>
<evidence type="ECO:0000256" key="1">
    <source>
        <dbReference type="ARBA" id="ARBA00023015"/>
    </source>
</evidence>
<dbReference type="InterPro" id="IPR050109">
    <property type="entry name" value="HTH-type_TetR-like_transc_reg"/>
</dbReference>
<reference evidence="7 8" key="1">
    <citation type="submission" date="2017-07" db="EMBL/GenBank/DDBJ databases">
        <title>Draft Genome Sequences of Select Purple Nonsulfur Bacteria.</title>
        <authorList>
            <person name="Lasarre B."/>
            <person name="Mckinlay J.B."/>
        </authorList>
    </citation>
    <scope>NUCLEOTIDE SEQUENCE [LARGE SCALE GENOMIC DNA]</scope>
    <source>
        <strain evidence="7 8">DSM 5909</strain>
    </source>
</reference>
<protein>
    <submittedName>
        <fullName evidence="7">TetR family transcriptional regulator</fullName>
    </submittedName>
</protein>
<evidence type="ECO:0000256" key="3">
    <source>
        <dbReference type="ARBA" id="ARBA00023163"/>
    </source>
</evidence>
<evidence type="ECO:0000313" key="7">
    <source>
        <dbReference type="EMBL" id="RAI42627.1"/>
    </source>
</evidence>
<evidence type="ECO:0000256" key="4">
    <source>
        <dbReference type="PROSITE-ProRule" id="PRU00335"/>
    </source>
</evidence>
<comment type="caution">
    <text evidence="7">The sequence shown here is derived from an EMBL/GenBank/DDBJ whole genome shotgun (WGS) entry which is preliminary data.</text>
</comment>
<dbReference type="InterPro" id="IPR001647">
    <property type="entry name" value="HTH_TetR"/>
</dbReference>
<feature type="domain" description="HTH tetR-type" evidence="6">
    <location>
        <begin position="19"/>
        <end position="78"/>
    </location>
</feature>
<dbReference type="AlphaFoldDB" id="A0A327KWU4"/>
<dbReference type="InterPro" id="IPR049445">
    <property type="entry name" value="TetR_SbtR-like_C"/>
</dbReference>
<feature type="DNA-binding region" description="H-T-H motif" evidence="4">
    <location>
        <begin position="41"/>
        <end position="60"/>
    </location>
</feature>
<dbReference type="Pfam" id="PF00440">
    <property type="entry name" value="TetR_N"/>
    <property type="match status" value="1"/>
</dbReference>
<accession>A0A327KWU4</accession>
<evidence type="ECO:0000256" key="5">
    <source>
        <dbReference type="SAM" id="MobiDB-lite"/>
    </source>
</evidence>
<dbReference type="PRINTS" id="PR00455">
    <property type="entry name" value="HTHTETR"/>
</dbReference>
<dbReference type="PANTHER" id="PTHR30055">
    <property type="entry name" value="HTH-TYPE TRANSCRIPTIONAL REGULATOR RUTR"/>
    <property type="match status" value="1"/>
</dbReference>
<dbReference type="SUPFAM" id="SSF46689">
    <property type="entry name" value="Homeodomain-like"/>
    <property type="match status" value="1"/>
</dbReference>
<proteinExistence type="predicted"/>
<evidence type="ECO:0000259" key="6">
    <source>
        <dbReference type="PROSITE" id="PS50977"/>
    </source>
</evidence>
<dbReference type="Proteomes" id="UP000249130">
    <property type="component" value="Unassembled WGS sequence"/>
</dbReference>
<dbReference type="InterPro" id="IPR036271">
    <property type="entry name" value="Tet_transcr_reg_TetR-rel_C_sf"/>
</dbReference>
<keyword evidence="8" id="KW-1185">Reference proteome</keyword>
<gene>
    <name evidence="7" type="ORF">CH341_18540</name>
</gene>
<dbReference type="RefSeq" id="WP_111420494.1">
    <property type="nucleotide sequence ID" value="NZ_NPEX01000138.1"/>
</dbReference>
<keyword evidence="2 4" id="KW-0238">DNA-binding</keyword>